<evidence type="ECO:0000256" key="2">
    <source>
        <dbReference type="ARBA" id="ARBA00022723"/>
    </source>
</evidence>
<comment type="similarity">
    <text evidence="6">Belongs to the metallo-dependent hydrolases superfamily. Phosphotriesterase family.</text>
</comment>
<comment type="caution">
    <text evidence="7">The sequence shown here is derived from an EMBL/GenBank/DDBJ whole genome shotgun (WGS) entry which is preliminary data.</text>
</comment>
<sequence length="352" mass="39461">MTSVVQSVLGPVAADKLGRTLTHEHLSLNYGDFYRAPPSVFKSEIERSLSLDNIGLIKQYPYASKENITFFGAEVDAAVLYDVNLFKLAGGGTIVENTTHGLKRQVKQMENISKNTGVNIIAGCGYYLDNTQSGSVRAMSEEDMFNSMVSEMTVGCADYPSVKCGVIGEVASDWPITDFEKRAIRATAQAQNYLRCPVTFHPGRNPEAPFEIMRLYLEAGGSVNRAIMSHLERTFVEKEQFLEFAKLGSFCQLDLFGTECSWYQLHTNFDMPSDAERIKIFSWFKGEGNIEQLLGSHDIHTRHRLVKFGGHGYAHLFANVVPKMIMRGFTQEEVDTITIENPRAWLTGERVK</sequence>
<proteinExistence type="inferred from homology"/>
<dbReference type="AlphaFoldDB" id="A0AAE1LKM4"/>
<comment type="cofactor">
    <cofactor evidence="5">
        <name>a divalent metal cation</name>
        <dbReference type="ChEBI" id="CHEBI:60240"/>
    </cofactor>
    <text evidence="5">Binds 2 divalent metal cations per subunit.</text>
</comment>
<dbReference type="Proteomes" id="UP001219518">
    <property type="component" value="Unassembled WGS sequence"/>
</dbReference>
<evidence type="ECO:0000256" key="5">
    <source>
        <dbReference type="PIRSR" id="PIRSR601559-52"/>
    </source>
</evidence>
<reference evidence="7" key="2">
    <citation type="journal article" date="2023" name="BMC Genomics">
        <title>Pest status, molecular evolution, and epigenetic factors derived from the genome assembly of Frankliniella fusca, a thysanopteran phytovirus vector.</title>
        <authorList>
            <person name="Catto M.A."/>
            <person name="Labadie P.E."/>
            <person name="Jacobson A.L."/>
            <person name="Kennedy G.G."/>
            <person name="Srinivasan R."/>
            <person name="Hunt B.G."/>
        </authorList>
    </citation>
    <scope>NUCLEOTIDE SEQUENCE</scope>
    <source>
        <strain evidence="7">PL_HMW_Pooled</strain>
    </source>
</reference>
<dbReference type="PANTHER" id="PTHR10819:SF3">
    <property type="entry name" value="PHOSPHOTRIESTERASE-RELATED PROTEIN"/>
    <property type="match status" value="1"/>
</dbReference>
<feature type="binding site" evidence="5">
    <location>
        <position position="201"/>
    </location>
    <ligand>
        <name>a divalent metal cation</name>
        <dbReference type="ChEBI" id="CHEBI:60240"/>
        <label>2</label>
    </ligand>
</feature>
<evidence type="ECO:0000256" key="1">
    <source>
        <dbReference type="ARBA" id="ARBA00020475"/>
    </source>
</evidence>
<protein>
    <recommendedName>
        <fullName evidence="1">Phosphotriesterase-related protein</fullName>
    </recommendedName>
    <alternativeName>
        <fullName evidence="4">Parathion hydrolase-related protein</fullName>
    </alternativeName>
</protein>
<accession>A0AAE1LKM4</accession>
<organism evidence="7 8">
    <name type="scientific">Frankliniella fusca</name>
    <dbReference type="NCBI Taxonomy" id="407009"/>
    <lineage>
        <taxon>Eukaryota</taxon>
        <taxon>Metazoa</taxon>
        <taxon>Ecdysozoa</taxon>
        <taxon>Arthropoda</taxon>
        <taxon>Hexapoda</taxon>
        <taxon>Insecta</taxon>
        <taxon>Pterygota</taxon>
        <taxon>Neoptera</taxon>
        <taxon>Paraneoptera</taxon>
        <taxon>Thysanoptera</taxon>
        <taxon>Terebrantia</taxon>
        <taxon>Thripoidea</taxon>
        <taxon>Thripidae</taxon>
        <taxon>Frankliniella</taxon>
    </lineage>
</organism>
<feature type="binding site" evidence="5">
    <location>
        <position position="169"/>
    </location>
    <ligand>
        <name>a divalent metal cation</name>
        <dbReference type="ChEBI" id="CHEBI:60240"/>
        <label>2</label>
    </ligand>
</feature>
<dbReference type="PANTHER" id="PTHR10819">
    <property type="entry name" value="PHOSPHOTRIESTERASE-RELATED"/>
    <property type="match status" value="1"/>
</dbReference>
<comment type="caution">
    <text evidence="6">Lacks conserved residue(s) required for the propagation of feature annotation.</text>
</comment>
<dbReference type="PROSITE" id="PS01322">
    <property type="entry name" value="PHOSPHOTRIESTERASE_1"/>
    <property type="match status" value="1"/>
</dbReference>
<feature type="binding site" evidence="5">
    <location>
        <position position="25"/>
    </location>
    <ligand>
        <name>a divalent metal cation</name>
        <dbReference type="ChEBI" id="CHEBI:60240"/>
        <label>1</label>
    </ligand>
</feature>
<evidence type="ECO:0000313" key="7">
    <source>
        <dbReference type="EMBL" id="KAK3921547.1"/>
    </source>
</evidence>
<reference evidence="7" key="1">
    <citation type="submission" date="2021-07" db="EMBL/GenBank/DDBJ databases">
        <authorList>
            <person name="Catto M.A."/>
            <person name="Jacobson A."/>
            <person name="Kennedy G."/>
            <person name="Labadie P."/>
            <person name="Hunt B.G."/>
            <person name="Srinivasan R."/>
        </authorList>
    </citation>
    <scope>NUCLEOTIDE SEQUENCE</scope>
    <source>
        <strain evidence="7">PL_HMW_Pooled</strain>
        <tissue evidence="7">Head</tissue>
    </source>
</reference>
<name>A0AAE1LKM4_9NEOP</name>
<dbReference type="InterPro" id="IPR032466">
    <property type="entry name" value="Metal_Hydrolase"/>
</dbReference>
<dbReference type="PROSITE" id="PS51347">
    <property type="entry name" value="PHOSPHOTRIESTERASE_2"/>
    <property type="match status" value="1"/>
</dbReference>
<feature type="binding site" evidence="5">
    <location>
        <position position="298"/>
    </location>
    <ligand>
        <name>a divalent metal cation</name>
        <dbReference type="ChEBI" id="CHEBI:60240"/>
        <label>1</label>
    </ligand>
</feature>
<keyword evidence="2 5" id="KW-0479">Metal-binding</keyword>
<evidence type="ECO:0000256" key="3">
    <source>
        <dbReference type="ARBA" id="ARBA00022801"/>
    </source>
</evidence>
<dbReference type="GO" id="GO:0016788">
    <property type="term" value="F:hydrolase activity, acting on ester bonds"/>
    <property type="evidence" value="ECO:0007669"/>
    <property type="project" value="InterPro"/>
</dbReference>
<dbReference type="GO" id="GO:0008270">
    <property type="term" value="F:zinc ion binding"/>
    <property type="evidence" value="ECO:0007669"/>
    <property type="project" value="InterPro"/>
</dbReference>
<gene>
    <name evidence="7" type="ORF">KUF71_010719</name>
</gene>
<keyword evidence="3" id="KW-0378">Hydrolase</keyword>
<feature type="binding site" evidence="5">
    <location>
        <position position="230"/>
    </location>
    <ligand>
        <name>a divalent metal cation</name>
        <dbReference type="ChEBI" id="CHEBI:60240"/>
        <label>2</label>
    </ligand>
</feature>
<evidence type="ECO:0000313" key="8">
    <source>
        <dbReference type="Proteomes" id="UP001219518"/>
    </source>
</evidence>
<dbReference type="Pfam" id="PF02126">
    <property type="entry name" value="PTE"/>
    <property type="match status" value="1"/>
</dbReference>
<feature type="binding site" evidence="5">
    <location>
        <position position="23"/>
    </location>
    <ligand>
        <name>a divalent metal cation</name>
        <dbReference type="ChEBI" id="CHEBI:60240"/>
        <label>1</label>
    </ligand>
</feature>
<dbReference type="SUPFAM" id="SSF51556">
    <property type="entry name" value="Metallo-dependent hydrolases"/>
    <property type="match status" value="1"/>
</dbReference>
<evidence type="ECO:0000256" key="6">
    <source>
        <dbReference type="PROSITE-ProRule" id="PRU00679"/>
    </source>
</evidence>
<keyword evidence="8" id="KW-1185">Reference proteome</keyword>
<dbReference type="InterPro" id="IPR017947">
    <property type="entry name" value="AryldialkylPase_Zn-BS"/>
</dbReference>
<feature type="binding site" evidence="5">
    <location>
        <position position="169"/>
    </location>
    <ligand>
        <name>a divalent metal cation</name>
        <dbReference type="ChEBI" id="CHEBI:60240"/>
        <label>1</label>
    </ligand>
</feature>
<evidence type="ECO:0000256" key="4">
    <source>
        <dbReference type="ARBA" id="ARBA00029607"/>
    </source>
</evidence>
<dbReference type="Gene3D" id="3.20.20.140">
    <property type="entry name" value="Metal-dependent hydrolases"/>
    <property type="match status" value="1"/>
</dbReference>
<dbReference type="InterPro" id="IPR001559">
    <property type="entry name" value="Phosphotriesterase"/>
</dbReference>
<dbReference type="EMBL" id="JAHWGI010001038">
    <property type="protein sequence ID" value="KAK3921547.1"/>
    <property type="molecule type" value="Genomic_DNA"/>
</dbReference>